<keyword evidence="6" id="KW-0560">Oxidoreductase</keyword>
<protein>
    <recommendedName>
        <fullName evidence="13">JmjC domain-containing protein 5</fullName>
    </recommendedName>
</protein>
<accession>A0ABM1SCL6</accession>
<dbReference type="RefSeq" id="XP_022241371.1">
    <property type="nucleotide sequence ID" value="XM_022385663.1"/>
</dbReference>
<evidence type="ECO:0000256" key="9">
    <source>
        <dbReference type="ARBA" id="ARBA00023108"/>
    </source>
</evidence>
<comment type="cofactor">
    <cofactor evidence="1">
        <name>Fe(2+)</name>
        <dbReference type="ChEBI" id="CHEBI:29033"/>
    </cofactor>
</comment>
<proteinExistence type="predicted"/>
<gene>
    <name evidence="16 17 18" type="primary">LOC106459220</name>
</gene>
<dbReference type="InterPro" id="IPR056520">
    <property type="entry name" value="ARM_KDM8_N"/>
</dbReference>
<dbReference type="RefSeq" id="XP_013774279.1">
    <property type="nucleotide sequence ID" value="XM_013918825.2"/>
</dbReference>
<evidence type="ECO:0000256" key="3">
    <source>
        <dbReference type="ARBA" id="ARBA00022723"/>
    </source>
</evidence>
<evidence type="ECO:0000259" key="14">
    <source>
        <dbReference type="PROSITE" id="PS51184"/>
    </source>
</evidence>
<dbReference type="Gene3D" id="2.60.120.650">
    <property type="entry name" value="Cupin"/>
    <property type="match status" value="1"/>
</dbReference>
<evidence type="ECO:0000256" key="5">
    <source>
        <dbReference type="ARBA" id="ARBA00022964"/>
    </source>
</evidence>
<evidence type="ECO:0000256" key="4">
    <source>
        <dbReference type="ARBA" id="ARBA00022853"/>
    </source>
</evidence>
<dbReference type="InterPro" id="IPR003347">
    <property type="entry name" value="JmjC_dom"/>
</dbReference>
<dbReference type="PROSITE" id="PS51184">
    <property type="entry name" value="JMJC"/>
    <property type="match status" value="1"/>
</dbReference>
<keyword evidence="3" id="KW-0479">Metal-binding</keyword>
<evidence type="ECO:0000256" key="8">
    <source>
        <dbReference type="ARBA" id="ARBA00023015"/>
    </source>
</evidence>
<dbReference type="Pfam" id="PF13621">
    <property type="entry name" value="Cupin_8"/>
    <property type="match status" value="1"/>
</dbReference>
<organism evidence="15 18">
    <name type="scientific">Limulus polyphemus</name>
    <name type="common">Atlantic horseshoe crab</name>
    <dbReference type="NCBI Taxonomy" id="6850"/>
    <lineage>
        <taxon>Eukaryota</taxon>
        <taxon>Metazoa</taxon>
        <taxon>Ecdysozoa</taxon>
        <taxon>Arthropoda</taxon>
        <taxon>Chelicerata</taxon>
        <taxon>Merostomata</taxon>
        <taxon>Xiphosura</taxon>
        <taxon>Limulidae</taxon>
        <taxon>Limulus</taxon>
    </lineage>
</organism>
<evidence type="ECO:0000256" key="7">
    <source>
        <dbReference type="ARBA" id="ARBA00023004"/>
    </source>
</evidence>
<keyword evidence="11" id="KW-0539">Nucleus</keyword>
<name>A0ABM1SCL6_LIMPO</name>
<dbReference type="InterPro" id="IPR041667">
    <property type="entry name" value="Cupin_8"/>
</dbReference>
<feature type="domain" description="JmjC" evidence="14">
    <location>
        <begin position="289"/>
        <end position="424"/>
    </location>
</feature>
<evidence type="ECO:0000256" key="10">
    <source>
        <dbReference type="ARBA" id="ARBA00023163"/>
    </source>
</evidence>
<keyword evidence="5" id="KW-0223">Dioxygenase</keyword>
<keyword evidence="4" id="KW-0156">Chromatin regulator</keyword>
<dbReference type="PANTHER" id="PTHR12461:SF106">
    <property type="entry name" value="BIFUNCTIONAL PEPTIDASE AND ARGINYL-HYDROXYLASE JMJD5"/>
    <property type="match status" value="1"/>
</dbReference>
<keyword evidence="15" id="KW-1185">Reference proteome</keyword>
<evidence type="ECO:0000313" key="15">
    <source>
        <dbReference type="Proteomes" id="UP000694941"/>
    </source>
</evidence>
<keyword evidence="8" id="KW-0805">Transcription regulation</keyword>
<evidence type="ECO:0000256" key="12">
    <source>
        <dbReference type="ARBA" id="ARBA00023306"/>
    </source>
</evidence>
<dbReference type="SUPFAM" id="SSF51197">
    <property type="entry name" value="Clavaminate synthase-like"/>
    <property type="match status" value="1"/>
</dbReference>
<keyword evidence="9" id="KW-0090">Biological rhythms</keyword>
<evidence type="ECO:0000313" key="17">
    <source>
        <dbReference type="RefSeq" id="XP_022241370.1"/>
    </source>
</evidence>
<evidence type="ECO:0000256" key="2">
    <source>
        <dbReference type="ARBA" id="ARBA00004123"/>
    </source>
</evidence>
<dbReference type="GeneID" id="106459220"/>
<evidence type="ECO:0000256" key="6">
    <source>
        <dbReference type="ARBA" id="ARBA00023002"/>
    </source>
</evidence>
<dbReference type="PANTHER" id="PTHR12461">
    <property type="entry name" value="HYPOXIA-INDUCIBLE FACTOR 1 ALPHA INHIBITOR-RELATED"/>
    <property type="match status" value="1"/>
</dbReference>
<evidence type="ECO:0000313" key="16">
    <source>
        <dbReference type="RefSeq" id="XP_013774279.1"/>
    </source>
</evidence>
<evidence type="ECO:0000256" key="1">
    <source>
        <dbReference type="ARBA" id="ARBA00001954"/>
    </source>
</evidence>
<evidence type="ECO:0000256" key="11">
    <source>
        <dbReference type="ARBA" id="ARBA00023242"/>
    </source>
</evidence>
<keyword evidence="12" id="KW-0131">Cell cycle</keyword>
<evidence type="ECO:0000313" key="18">
    <source>
        <dbReference type="RefSeq" id="XP_022241371.1"/>
    </source>
</evidence>
<dbReference type="Proteomes" id="UP000694941">
    <property type="component" value="Unplaced"/>
</dbReference>
<reference evidence="16 17" key="1">
    <citation type="submission" date="2025-05" db="UniProtKB">
        <authorList>
            <consortium name="RefSeq"/>
        </authorList>
    </citation>
    <scope>IDENTIFICATION</scope>
    <source>
        <tissue evidence="16 17">Muscle</tissue>
    </source>
</reference>
<dbReference type="RefSeq" id="XP_022241370.1">
    <property type="nucleotide sequence ID" value="XM_022385662.1"/>
</dbReference>
<keyword evidence="10" id="KW-0804">Transcription</keyword>
<evidence type="ECO:0000256" key="13">
    <source>
        <dbReference type="ARBA" id="ARBA00049800"/>
    </source>
</evidence>
<dbReference type="SMART" id="SM00558">
    <property type="entry name" value="JmjC"/>
    <property type="match status" value="1"/>
</dbReference>
<comment type="subcellular location">
    <subcellularLocation>
        <location evidence="2">Nucleus</location>
    </subcellularLocation>
</comment>
<keyword evidence="7" id="KW-0408">Iron</keyword>
<sequence>MFAKKNLPQHMKQLIPTDRKHLMLEGNVQRTVVGEPIMFLLNQCVEGLYTPVQVTETEDEAECSTAENAHLASTAQVLLDITWEKLNTGYWKDVDISWRYIYSYASLFKVLFLCCDETQTFQELIYTCDMGIIMGAPILDGLLSKVASVLCSLSRPDKEIPKSLSDLEEPKSKYIKQSQFPLINKSAEVLQVASPSLETFEATYMKQLQPVIITQAIDYWPALSTHRWSTDYLLQVAGPRTVPVELGARYTDVNWSQKLMTVQKFVDTYILKKNGQTDVAYLAQHQLFDQIRELREDISIPTYCCLAETDNEVDINGWFGPEGTVSPLHYDPKHNLLAQIVGKKYVRLYSEETTPFLYPYEERLLNNTSRVDVENPDLEKFPLFAKAKCKECIIEPGQLLYIPPRCWHYVRSLSTSFSVSFWWQ</sequence>
<dbReference type="Pfam" id="PF24472">
    <property type="entry name" value="ARM_KDM8_N"/>
    <property type="match status" value="1"/>
</dbReference>